<accession>A0AAV4VAV5</accession>
<keyword evidence="1" id="KW-0732">Signal</keyword>
<evidence type="ECO:0000313" key="3">
    <source>
        <dbReference type="Proteomes" id="UP001054837"/>
    </source>
</evidence>
<keyword evidence="3" id="KW-1185">Reference proteome</keyword>
<protein>
    <recommendedName>
        <fullName evidence="4">Secreted protein</fullName>
    </recommendedName>
</protein>
<sequence>MLHLCPARGRHLAPFPPFSVRLVGLFTFLCLSHHSKSTPFMHHAPLSSILFLPPEGKRPFNCSMGCGSEILDSPLPPSACTAQCAREKEGMVQYAQLKM</sequence>
<evidence type="ECO:0000256" key="1">
    <source>
        <dbReference type="SAM" id="SignalP"/>
    </source>
</evidence>
<feature type="chain" id="PRO_5043383085" description="Secreted protein" evidence="1">
    <location>
        <begin position="38"/>
        <end position="99"/>
    </location>
</feature>
<dbReference type="Proteomes" id="UP001054837">
    <property type="component" value="Unassembled WGS sequence"/>
</dbReference>
<feature type="signal peptide" evidence="1">
    <location>
        <begin position="1"/>
        <end position="37"/>
    </location>
</feature>
<evidence type="ECO:0008006" key="4">
    <source>
        <dbReference type="Google" id="ProtNLM"/>
    </source>
</evidence>
<gene>
    <name evidence="2" type="ORF">CDAR_521121</name>
</gene>
<proteinExistence type="predicted"/>
<name>A0AAV4VAV5_9ARAC</name>
<dbReference type="EMBL" id="BPLQ01012679">
    <property type="protein sequence ID" value="GIY67019.1"/>
    <property type="molecule type" value="Genomic_DNA"/>
</dbReference>
<reference evidence="2 3" key="1">
    <citation type="submission" date="2021-06" db="EMBL/GenBank/DDBJ databases">
        <title>Caerostris darwini draft genome.</title>
        <authorList>
            <person name="Kono N."/>
            <person name="Arakawa K."/>
        </authorList>
    </citation>
    <scope>NUCLEOTIDE SEQUENCE [LARGE SCALE GENOMIC DNA]</scope>
</reference>
<organism evidence="2 3">
    <name type="scientific">Caerostris darwini</name>
    <dbReference type="NCBI Taxonomy" id="1538125"/>
    <lineage>
        <taxon>Eukaryota</taxon>
        <taxon>Metazoa</taxon>
        <taxon>Ecdysozoa</taxon>
        <taxon>Arthropoda</taxon>
        <taxon>Chelicerata</taxon>
        <taxon>Arachnida</taxon>
        <taxon>Araneae</taxon>
        <taxon>Araneomorphae</taxon>
        <taxon>Entelegynae</taxon>
        <taxon>Araneoidea</taxon>
        <taxon>Araneidae</taxon>
        <taxon>Caerostris</taxon>
    </lineage>
</organism>
<evidence type="ECO:0000313" key="2">
    <source>
        <dbReference type="EMBL" id="GIY67019.1"/>
    </source>
</evidence>
<dbReference type="AlphaFoldDB" id="A0AAV4VAV5"/>
<comment type="caution">
    <text evidence="2">The sequence shown here is derived from an EMBL/GenBank/DDBJ whole genome shotgun (WGS) entry which is preliminary data.</text>
</comment>